<name>A0A653WU50_9FLAO</name>
<dbReference type="RefSeq" id="WP_159303978.1">
    <property type="nucleotide sequence ID" value="NZ_LR733271.1"/>
</dbReference>
<organism evidence="2 3">
    <name type="scientific">Maribacter litoralis</name>
    <dbReference type="NCBI Taxonomy" id="2059726"/>
    <lineage>
        <taxon>Bacteria</taxon>
        <taxon>Pseudomonadati</taxon>
        <taxon>Bacteroidota</taxon>
        <taxon>Flavobacteriia</taxon>
        <taxon>Flavobacteriales</taxon>
        <taxon>Flavobacteriaceae</taxon>
        <taxon>Maribacter</taxon>
    </lineage>
</organism>
<sequence>MIAILFLIISLLSLLFLYQGTGRNKRLLLYFIVWQIIVGILAYLRVFMDYPILFPFVILVTFLFLIYGIRAVTIKHITTNYLLANHVLRIPVELILYQLYLEGVIPKLMTYEGYNFDIVIGISALIILGYLLLTNRKLKPKFIWLWNIIGIVFLLFIVTLAILSSPLPIQQLAFDQPNVALLMFPYCFLPTCVVPIVLLSHLLWLKKNALKNTYL</sequence>
<feature type="transmembrane region" description="Helical" evidence="1">
    <location>
        <begin position="27"/>
        <end position="46"/>
    </location>
</feature>
<reference evidence="2 3" key="1">
    <citation type="submission" date="2019-10" db="EMBL/GenBank/DDBJ databases">
        <authorList>
            <person name="Karimi E."/>
        </authorList>
    </citation>
    <scope>NUCLEOTIDE SEQUENCE [LARGE SCALE GENOMIC DNA]</scope>
    <source>
        <strain evidence="2">Maribacter sp. 151</strain>
    </source>
</reference>
<proteinExistence type="predicted"/>
<evidence type="ECO:0000313" key="3">
    <source>
        <dbReference type="Proteomes" id="UP000430202"/>
    </source>
</evidence>
<accession>A0A653WU50</accession>
<dbReference type="EMBL" id="CABWLR010000006">
    <property type="protein sequence ID" value="VXC22430.1"/>
    <property type="molecule type" value="Genomic_DNA"/>
</dbReference>
<feature type="transmembrane region" description="Helical" evidence="1">
    <location>
        <begin position="53"/>
        <end position="73"/>
    </location>
</feature>
<evidence type="ECO:0000313" key="2">
    <source>
        <dbReference type="EMBL" id="VXC22430.1"/>
    </source>
</evidence>
<keyword evidence="1" id="KW-1133">Transmembrane helix</keyword>
<protein>
    <submittedName>
        <fullName evidence="2">Uncharacterized protein</fullName>
    </submittedName>
</protein>
<gene>
    <name evidence="2" type="ORF">MARI151_60363</name>
</gene>
<feature type="transmembrane region" description="Helical" evidence="1">
    <location>
        <begin position="145"/>
        <end position="163"/>
    </location>
</feature>
<keyword evidence="1" id="KW-0472">Membrane</keyword>
<dbReference type="AlphaFoldDB" id="A0A653WU50"/>
<evidence type="ECO:0000256" key="1">
    <source>
        <dbReference type="SAM" id="Phobius"/>
    </source>
</evidence>
<feature type="transmembrane region" description="Helical" evidence="1">
    <location>
        <begin position="114"/>
        <end position="133"/>
    </location>
</feature>
<feature type="transmembrane region" description="Helical" evidence="1">
    <location>
        <begin position="183"/>
        <end position="205"/>
    </location>
</feature>
<keyword evidence="1" id="KW-0812">Transmembrane</keyword>
<dbReference type="Proteomes" id="UP000430202">
    <property type="component" value="Unassembled WGS sequence"/>
</dbReference>
<keyword evidence="3" id="KW-1185">Reference proteome</keyword>